<dbReference type="Proteomes" id="UP000825935">
    <property type="component" value="Chromosome 2"/>
</dbReference>
<evidence type="ECO:0000313" key="9">
    <source>
        <dbReference type="Proteomes" id="UP000825935"/>
    </source>
</evidence>
<dbReference type="PANTHER" id="PTHR35693:SF1">
    <property type="entry name" value="EXPRESSED PROTEIN"/>
    <property type="match status" value="1"/>
</dbReference>
<feature type="region of interest" description="Disordered" evidence="7">
    <location>
        <begin position="166"/>
        <end position="188"/>
    </location>
</feature>
<comment type="subcellular location">
    <subcellularLocation>
        <location evidence="1">Mitochondrion</location>
    </subcellularLocation>
</comment>
<name>A0A8T2V8C1_CERRI</name>
<evidence type="ECO:0000256" key="6">
    <source>
        <dbReference type="ARBA" id="ARBA00035137"/>
    </source>
</evidence>
<organism evidence="8 9">
    <name type="scientific">Ceratopteris richardii</name>
    <name type="common">Triangle waterfern</name>
    <dbReference type="NCBI Taxonomy" id="49495"/>
    <lineage>
        <taxon>Eukaryota</taxon>
        <taxon>Viridiplantae</taxon>
        <taxon>Streptophyta</taxon>
        <taxon>Embryophyta</taxon>
        <taxon>Tracheophyta</taxon>
        <taxon>Polypodiopsida</taxon>
        <taxon>Polypodiidae</taxon>
        <taxon>Polypodiales</taxon>
        <taxon>Pteridineae</taxon>
        <taxon>Pteridaceae</taxon>
        <taxon>Parkerioideae</taxon>
        <taxon>Ceratopteris</taxon>
    </lineage>
</organism>
<dbReference type="OMA" id="IMELIDM"/>
<evidence type="ECO:0000313" key="8">
    <source>
        <dbReference type="EMBL" id="KAH7443328.1"/>
    </source>
</evidence>
<sequence>MSNRRVRLVYITEKLLKAKVLDSPPVWFEPLVKNPPLAPYFPPKDPGEIVLPEDPYVREVYKRHPDLLLEAYDASSFEKYPARKLAHRIMELIDMGIPKERATQIADGEFWNTRREQNYIYDMGRRRAIMEGREAPPPRKMIRRMQEREEFHLKEGLRKLKLEREAAEAAKAQPLQPVEDEFDDDDDD</sequence>
<evidence type="ECO:0000256" key="4">
    <source>
        <dbReference type="ARBA" id="ARBA00023128"/>
    </source>
</evidence>
<evidence type="ECO:0000256" key="2">
    <source>
        <dbReference type="ARBA" id="ARBA00009864"/>
    </source>
</evidence>
<keyword evidence="3" id="KW-0689">Ribosomal protein</keyword>
<keyword evidence="5" id="KW-0687">Ribonucleoprotein</keyword>
<dbReference type="AlphaFoldDB" id="A0A8T2V8C1"/>
<reference evidence="8" key="1">
    <citation type="submission" date="2021-08" db="EMBL/GenBank/DDBJ databases">
        <title>WGS assembly of Ceratopteris richardii.</title>
        <authorList>
            <person name="Marchant D.B."/>
            <person name="Chen G."/>
            <person name="Jenkins J."/>
            <person name="Shu S."/>
            <person name="Leebens-Mack J."/>
            <person name="Grimwood J."/>
            <person name="Schmutz J."/>
            <person name="Soltis P."/>
            <person name="Soltis D."/>
            <person name="Chen Z.-H."/>
        </authorList>
    </citation>
    <scope>NUCLEOTIDE SEQUENCE</scope>
    <source>
        <strain evidence="8">Whitten #5841</strain>
        <tissue evidence="8">Leaf</tissue>
    </source>
</reference>
<evidence type="ECO:0000256" key="7">
    <source>
        <dbReference type="SAM" id="MobiDB-lite"/>
    </source>
</evidence>
<dbReference type="EMBL" id="CM035407">
    <property type="protein sequence ID" value="KAH7443328.1"/>
    <property type="molecule type" value="Genomic_DNA"/>
</dbReference>
<accession>A0A8T2V8C1</accession>
<proteinExistence type="inferred from homology"/>
<dbReference type="PANTHER" id="PTHR35693">
    <property type="entry name" value="EXPRESSED PROTEIN"/>
    <property type="match status" value="1"/>
</dbReference>
<keyword evidence="9" id="KW-1185">Reference proteome</keyword>
<feature type="compositionally biased region" description="Acidic residues" evidence="7">
    <location>
        <begin position="178"/>
        <end position="188"/>
    </location>
</feature>
<comment type="similarity">
    <text evidence="2">Belongs to the mitochondrion-specific ribosomal protein mS23 family.</text>
</comment>
<dbReference type="OrthoDB" id="543108at2759"/>
<gene>
    <name evidence="8" type="ORF">KP509_02G029500</name>
</gene>
<keyword evidence="4" id="KW-0496">Mitochondrion</keyword>
<dbReference type="InterPro" id="IPR059242">
    <property type="entry name" value="mS23_dom"/>
</dbReference>
<dbReference type="CDD" id="cd23701">
    <property type="entry name" value="At1g26750"/>
    <property type="match status" value="1"/>
</dbReference>
<protein>
    <recommendedName>
        <fullName evidence="6">Small ribosomal subunit protein mS23</fullName>
    </recommendedName>
</protein>
<evidence type="ECO:0000256" key="1">
    <source>
        <dbReference type="ARBA" id="ARBA00004173"/>
    </source>
</evidence>
<comment type="caution">
    <text evidence="8">The sequence shown here is derived from an EMBL/GenBank/DDBJ whole genome shotgun (WGS) entry which is preliminary data.</text>
</comment>
<evidence type="ECO:0000256" key="5">
    <source>
        <dbReference type="ARBA" id="ARBA00023274"/>
    </source>
</evidence>
<evidence type="ECO:0000256" key="3">
    <source>
        <dbReference type="ARBA" id="ARBA00022980"/>
    </source>
</evidence>